<dbReference type="Gene3D" id="1.10.510.10">
    <property type="entry name" value="Transferase(Phosphotransferase) domain 1"/>
    <property type="match status" value="1"/>
</dbReference>
<feature type="signal peptide" evidence="11">
    <location>
        <begin position="1"/>
        <end position="25"/>
    </location>
</feature>
<dbReference type="Gene3D" id="3.80.10.10">
    <property type="entry name" value="Ribonuclease Inhibitor"/>
    <property type="match status" value="4"/>
</dbReference>
<dbReference type="FunFam" id="1.10.510.10:FF:000480">
    <property type="entry name" value="Pollen receptor-like kinase 1"/>
    <property type="match status" value="1"/>
</dbReference>
<feature type="domain" description="Protein kinase" evidence="12">
    <location>
        <begin position="624"/>
        <end position="934"/>
    </location>
</feature>
<comment type="subcellular location">
    <subcellularLocation>
        <location evidence="1">Membrane</location>
        <topology evidence="1">Single-pass membrane protein</topology>
    </subcellularLocation>
</comment>
<dbReference type="Pfam" id="PF00069">
    <property type="entry name" value="Pkinase"/>
    <property type="match status" value="1"/>
</dbReference>
<keyword evidence="8" id="KW-0472">Membrane</keyword>
<keyword evidence="6" id="KW-0677">Repeat</keyword>
<evidence type="ECO:0000256" key="3">
    <source>
        <dbReference type="ARBA" id="ARBA00022614"/>
    </source>
</evidence>
<name>A0A6A2Y4T0_HIBSY</name>
<dbReference type="InterPro" id="IPR053059">
    <property type="entry name" value="Inactive_SerThr-Kinase_ABA"/>
</dbReference>
<evidence type="ECO:0000313" key="14">
    <source>
        <dbReference type="Proteomes" id="UP000436088"/>
    </source>
</evidence>
<dbReference type="Pfam" id="PF08263">
    <property type="entry name" value="LRRNT_2"/>
    <property type="match status" value="1"/>
</dbReference>
<evidence type="ECO:0000313" key="13">
    <source>
        <dbReference type="EMBL" id="KAE8663674.1"/>
    </source>
</evidence>
<dbReference type="SMART" id="SM00220">
    <property type="entry name" value="S_TKc"/>
    <property type="match status" value="1"/>
</dbReference>
<dbReference type="SUPFAM" id="SSF52058">
    <property type="entry name" value="L domain-like"/>
    <property type="match status" value="1"/>
</dbReference>
<dbReference type="InterPro" id="IPR032675">
    <property type="entry name" value="LRR_dom_sf"/>
</dbReference>
<gene>
    <name evidence="13" type="ORF">F3Y22_tig00112925pilonHSYRG00184</name>
</gene>
<feature type="region of interest" description="Disordered" evidence="10">
    <location>
        <begin position="613"/>
        <end position="643"/>
    </location>
</feature>
<evidence type="ECO:0000256" key="2">
    <source>
        <dbReference type="ARBA" id="ARBA00022553"/>
    </source>
</evidence>
<evidence type="ECO:0000256" key="1">
    <source>
        <dbReference type="ARBA" id="ARBA00004167"/>
    </source>
</evidence>
<dbReference type="InterPro" id="IPR003591">
    <property type="entry name" value="Leu-rich_rpt_typical-subtyp"/>
</dbReference>
<evidence type="ECO:0000256" key="11">
    <source>
        <dbReference type="SAM" id="SignalP"/>
    </source>
</evidence>
<dbReference type="EMBL" id="VEPZ02001669">
    <property type="protein sequence ID" value="KAE8663674.1"/>
    <property type="molecule type" value="Genomic_DNA"/>
</dbReference>
<dbReference type="PROSITE" id="PS50011">
    <property type="entry name" value="PROTEIN_KINASE_DOM"/>
    <property type="match status" value="1"/>
</dbReference>
<evidence type="ECO:0000256" key="7">
    <source>
        <dbReference type="ARBA" id="ARBA00022989"/>
    </source>
</evidence>
<dbReference type="FunFam" id="3.80.10.10:FF:000400">
    <property type="entry name" value="Nuclear pore complex protein NUP107"/>
    <property type="match status" value="1"/>
</dbReference>
<dbReference type="SUPFAM" id="SSF56112">
    <property type="entry name" value="Protein kinase-like (PK-like)"/>
    <property type="match status" value="1"/>
</dbReference>
<dbReference type="InterPro" id="IPR001611">
    <property type="entry name" value="Leu-rich_rpt"/>
</dbReference>
<dbReference type="FunFam" id="3.80.10.10:FF:000383">
    <property type="entry name" value="Leucine-rich repeat receptor protein kinase EMS1"/>
    <property type="match status" value="1"/>
</dbReference>
<evidence type="ECO:0000256" key="6">
    <source>
        <dbReference type="ARBA" id="ARBA00022737"/>
    </source>
</evidence>
<dbReference type="PRINTS" id="PR00019">
    <property type="entry name" value="LEURICHRPT"/>
</dbReference>
<evidence type="ECO:0000256" key="8">
    <source>
        <dbReference type="ARBA" id="ARBA00023136"/>
    </source>
</evidence>
<dbReference type="PROSITE" id="PS51450">
    <property type="entry name" value="LRR"/>
    <property type="match status" value="1"/>
</dbReference>
<evidence type="ECO:0000256" key="9">
    <source>
        <dbReference type="ARBA" id="ARBA00023170"/>
    </source>
</evidence>
<dbReference type="Pfam" id="PF00560">
    <property type="entry name" value="LRR_1"/>
    <property type="match status" value="5"/>
</dbReference>
<keyword evidence="14" id="KW-1185">Reference proteome</keyword>
<dbReference type="GO" id="GO:0004672">
    <property type="term" value="F:protein kinase activity"/>
    <property type="evidence" value="ECO:0007669"/>
    <property type="project" value="InterPro"/>
</dbReference>
<dbReference type="PANTHER" id="PTHR48003:SF5">
    <property type="entry name" value="OS07G0626500 PROTEIN"/>
    <property type="match status" value="1"/>
</dbReference>
<keyword evidence="4" id="KW-0812">Transmembrane</keyword>
<accession>A0A6A2Y4T0</accession>
<keyword evidence="9 13" id="KW-0675">Receptor</keyword>
<dbReference type="SMART" id="SM00369">
    <property type="entry name" value="LRR_TYP"/>
    <property type="match status" value="6"/>
</dbReference>
<dbReference type="GO" id="GO:0005524">
    <property type="term" value="F:ATP binding"/>
    <property type="evidence" value="ECO:0007669"/>
    <property type="project" value="InterPro"/>
</dbReference>
<feature type="chain" id="PRO_5025415137" evidence="11">
    <location>
        <begin position="26"/>
        <end position="939"/>
    </location>
</feature>
<protein>
    <submittedName>
        <fullName evidence="13">Inactive receptor kinase</fullName>
    </submittedName>
</protein>
<evidence type="ECO:0000259" key="12">
    <source>
        <dbReference type="PROSITE" id="PS50011"/>
    </source>
</evidence>
<keyword evidence="3" id="KW-0433">Leucine-rich repeat</keyword>
<dbReference type="InterPro" id="IPR000719">
    <property type="entry name" value="Prot_kinase_dom"/>
</dbReference>
<evidence type="ECO:0000256" key="4">
    <source>
        <dbReference type="ARBA" id="ARBA00022692"/>
    </source>
</evidence>
<keyword evidence="7" id="KW-1133">Transmembrane helix</keyword>
<feature type="compositionally biased region" description="Low complexity" evidence="10">
    <location>
        <begin position="628"/>
        <end position="643"/>
    </location>
</feature>
<dbReference type="PANTHER" id="PTHR48003">
    <property type="entry name" value="OS07G0626500 PROTEIN"/>
    <property type="match status" value="1"/>
</dbReference>
<keyword evidence="13" id="KW-0418">Kinase</keyword>
<keyword evidence="5 11" id="KW-0732">Signal</keyword>
<reference evidence="13" key="1">
    <citation type="submission" date="2019-09" db="EMBL/GenBank/DDBJ databases">
        <title>Draft genome information of white flower Hibiscus syriacus.</title>
        <authorList>
            <person name="Kim Y.-M."/>
        </authorList>
    </citation>
    <scope>NUCLEOTIDE SEQUENCE [LARGE SCALE GENOMIC DNA]</scope>
    <source>
        <strain evidence="13">YM2019G1</strain>
    </source>
</reference>
<dbReference type="SUPFAM" id="SSF52047">
    <property type="entry name" value="RNI-like"/>
    <property type="match status" value="1"/>
</dbReference>
<evidence type="ECO:0000256" key="5">
    <source>
        <dbReference type="ARBA" id="ARBA00022729"/>
    </source>
</evidence>
<proteinExistence type="predicted"/>
<keyword evidence="2" id="KW-0597">Phosphoprotein</keyword>
<comment type="caution">
    <text evidence="13">The sequence shown here is derived from an EMBL/GenBank/DDBJ whole genome shotgun (WGS) entry which is preliminary data.</text>
</comment>
<dbReference type="InterPro" id="IPR011009">
    <property type="entry name" value="Kinase-like_dom_sf"/>
</dbReference>
<dbReference type="AlphaFoldDB" id="A0A6A2Y4T0"/>
<evidence type="ECO:0000256" key="10">
    <source>
        <dbReference type="SAM" id="MobiDB-lite"/>
    </source>
</evidence>
<sequence>MNLSVSFASSFHLLLLLLFLGLASASGFDPLELRSLLEFKKGIRHDPLDKVLSVWDPDTRPDPTSWTGVTHDSSSGFIVSINLDRLGLVGDLKFHTLTPLRNLQNLSLSGNSFTGRIAPALGTITSLQFLDLSDNQFIGPIPGRIMDLYGLNYLNFSVNKFDGWLPGGFRNLQQLRVLDLHNNTLRGDIGELLSELRNVEHVDLSHNELYGGLHVSVENVSSLANTVRYVNLSHNQLNGGFLKEEAIGLFKNLEVLDLGDNSIAGELPSFGSLSGLRVLRLSKNQLFGPVPVELLEGFVPLEELDLSGNGFTGSIRIINSTTLKVLNLSSNQLSGDLPSSLISCEMVDLSSNIISGDISVILNWEACLVDLDLSSNKLSGSLSNFESTQWAYSWKFLHFYNIEKPESFQKSFHWTNSTSSSSVKELLVMPTYPQMESVDLSDNSLTGGLPSEIGNIARLKLLNLAGNKLSGQLPHELSKLSNLEYLDLSRNNFKGELPDKLSTSLSEFNVTNNDLSGPIPENLRGFPRSSFSPGNSLLIFPKGMPSTDSSQAHTLGKHKSKNSAGDVDLVTQLLEPMQSQAALHDPPVQFTVWKARIVPEIVEYGAAERVTSSSASVNPNLLDNEPVSSGGKSSPGSPLASSPHFVETCEQPVTLDVYSPDRLAGELFFLDTSLTFTIEELSRAPAEWLRVGLVKHKKEFAKEVKKIGSVRHPNFVPVRAYYWGPMEQERLLLSDYIQCDSLALHLYETTPRRYSPLSFNQRLKVAVEVAQCLLYLHDRGRPHGNLKPTNILLDDRDYHVFLTDYCLHWLMTSTGIAEQILNLGALGYCAPELSSTSKPSPSFKADVYALGVILMELLTRRSASDIISGQSGAVDLTDWVRLCDQEGRGMDCIDRDIASGEEHTKAMDDLLAISLRCILPVNERPNIGQVYEYLCSITP</sequence>
<organism evidence="13 14">
    <name type="scientific">Hibiscus syriacus</name>
    <name type="common">Rose of Sharon</name>
    <dbReference type="NCBI Taxonomy" id="106335"/>
    <lineage>
        <taxon>Eukaryota</taxon>
        <taxon>Viridiplantae</taxon>
        <taxon>Streptophyta</taxon>
        <taxon>Embryophyta</taxon>
        <taxon>Tracheophyta</taxon>
        <taxon>Spermatophyta</taxon>
        <taxon>Magnoliopsida</taxon>
        <taxon>eudicotyledons</taxon>
        <taxon>Gunneridae</taxon>
        <taxon>Pentapetalae</taxon>
        <taxon>rosids</taxon>
        <taxon>malvids</taxon>
        <taxon>Malvales</taxon>
        <taxon>Malvaceae</taxon>
        <taxon>Malvoideae</taxon>
        <taxon>Hibiscus</taxon>
    </lineage>
</organism>
<dbReference type="Proteomes" id="UP000436088">
    <property type="component" value="Unassembled WGS sequence"/>
</dbReference>
<dbReference type="Pfam" id="PF13855">
    <property type="entry name" value="LRR_8"/>
    <property type="match status" value="1"/>
</dbReference>
<keyword evidence="13" id="KW-0808">Transferase</keyword>
<dbReference type="GO" id="GO:0016020">
    <property type="term" value="C:membrane"/>
    <property type="evidence" value="ECO:0007669"/>
    <property type="project" value="UniProtKB-SubCell"/>
</dbReference>
<dbReference type="InterPro" id="IPR013210">
    <property type="entry name" value="LRR_N_plant-typ"/>
</dbReference>